<sequence>MKMSPPPLPWLIAAFLVGAVLAISFRVKLAIDQQAASPLQIAASSPVERATLEATFARIDVEARLRAALAASSVSEDLISDNLLTDAEMLITSLPASLLTDDDRARLNQWVYQAQMAILTKSGVEAEFEAAINGLRQIPQHEAGSSAEPSSMARAIADQIEKAKDRFVETRESGDRKTYLIGYGHYKTAEALFQTYNIDIELYKMTVSERIEKSLLLLADVYPSPRLADAEMP</sequence>
<dbReference type="STRING" id="1280948.HY36_16300"/>
<evidence type="ECO:0000313" key="2">
    <source>
        <dbReference type="Proteomes" id="UP000024547"/>
    </source>
</evidence>
<dbReference type="PATRIC" id="fig|1280948.3.peg.1483"/>
<organism evidence="1 2">
    <name type="scientific">Hyphomonas atlantica</name>
    <dbReference type="NCBI Taxonomy" id="1280948"/>
    <lineage>
        <taxon>Bacteria</taxon>
        <taxon>Pseudomonadati</taxon>
        <taxon>Pseudomonadota</taxon>
        <taxon>Alphaproteobacteria</taxon>
        <taxon>Hyphomonadales</taxon>
        <taxon>Hyphomonadaceae</taxon>
        <taxon>Hyphomonas</taxon>
    </lineage>
</organism>
<proteinExistence type="predicted"/>
<name>A0A059E380_9PROT</name>
<dbReference type="AlphaFoldDB" id="A0A059E380"/>
<protein>
    <submittedName>
        <fullName evidence="1">Uncharacterized protein</fullName>
    </submittedName>
</protein>
<accession>A0A059E380</accession>
<gene>
    <name evidence="1" type="ORF">HY36_16300</name>
</gene>
<reference evidence="1 2" key="1">
    <citation type="journal article" date="2014" name="Antonie Van Leeuwenhoek">
        <title>Hyphomonas beringensis sp. nov. and Hyphomonas chukchiensis sp. nov., isolated from surface seawater of the Bering Sea and Chukchi Sea.</title>
        <authorList>
            <person name="Li C."/>
            <person name="Lai Q."/>
            <person name="Li G."/>
            <person name="Dong C."/>
            <person name="Wang J."/>
            <person name="Liao Y."/>
            <person name="Shao Z."/>
        </authorList>
    </citation>
    <scope>NUCLEOTIDE SEQUENCE [LARGE SCALE GENOMIC DNA]</scope>
    <source>
        <strain evidence="1 2">22II1-22F38</strain>
    </source>
</reference>
<dbReference type="Proteomes" id="UP000024547">
    <property type="component" value="Unassembled WGS sequence"/>
</dbReference>
<keyword evidence="2" id="KW-1185">Reference proteome</keyword>
<dbReference type="EMBL" id="AWFH01000011">
    <property type="protein sequence ID" value="KCZ62050.1"/>
    <property type="molecule type" value="Genomic_DNA"/>
</dbReference>
<comment type="caution">
    <text evidence="1">The sequence shown here is derived from an EMBL/GenBank/DDBJ whole genome shotgun (WGS) entry which is preliminary data.</text>
</comment>
<evidence type="ECO:0000313" key="1">
    <source>
        <dbReference type="EMBL" id="KCZ62050.1"/>
    </source>
</evidence>